<dbReference type="Proteomes" id="UP000011081">
    <property type="component" value="Unassembled WGS sequence"/>
</dbReference>
<dbReference type="HOGENOM" id="CLU_012976_0_0_1"/>
<accession>L2GVN3</accession>
<keyword evidence="2" id="KW-1185">Reference proteome</keyword>
<evidence type="ECO:0000313" key="1">
    <source>
        <dbReference type="EMBL" id="ELA47170.1"/>
    </source>
</evidence>
<protein>
    <submittedName>
        <fullName evidence="1">Uncharacterized protein</fullName>
    </submittedName>
</protein>
<dbReference type="RefSeq" id="XP_008074377.1">
    <property type="nucleotide sequence ID" value="XM_008076186.1"/>
</dbReference>
<dbReference type="InParanoid" id="L2GVN3"/>
<dbReference type="OrthoDB" id="10482171at2759"/>
<gene>
    <name evidence="1" type="ORF">VCUG_01359</name>
</gene>
<name>L2GVN3_VAVCU</name>
<reference evidence="2" key="1">
    <citation type="submission" date="2011-03" db="EMBL/GenBank/DDBJ databases">
        <title>The genome sequence of Vavraia culicis strain floridensis.</title>
        <authorList>
            <consortium name="The Broad Institute Genome Sequencing Platform"/>
            <person name="Cuomo C."/>
            <person name="Becnel J."/>
            <person name="Sanscrainte N."/>
            <person name="Young S.K."/>
            <person name="Zeng Q."/>
            <person name="Gargeya S."/>
            <person name="Fitzgerald M."/>
            <person name="Haas B."/>
            <person name="Abouelleil A."/>
            <person name="Alvarado L."/>
            <person name="Arachchi H.M."/>
            <person name="Berlin A."/>
            <person name="Chapman S.B."/>
            <person name="Gearin G."/>
            <person name="Goldberg J."/>
            <person name="Griggs A."/>
            <person name="Gujja S."/>
            <person name="Hansen M."/>
            <person name="Heiman D."/>
            <person name="Howarth C."/>
            <person name="Larimer J."/>
            <person name="Lui A."/>
            <person name="MacDonald P.J.P."/>
            <person name="McCowen C."/>
            <person name="Montmayeur A."/>
            <person name="Murphy C."/>
            <person name="Neiman D."/>
            <person name="Pearson M."/>
            <person name="Priest M."/>
            <person name="Roberts A."/>
            <person name="Saif S."/>
            <person name="Shea T."/>
            <person name="Sisk P."/>
            <person name="Stolte C."/>
            <person name="Sykes S."/>
            <person name="Wortman J."/>
            <person name="Nusbaum C."/>
            <person name="Birren B."/>
        </authorList>
    </citation>
    <scope>NUCLEOTIDE SEQUENCE [LARGE SCALE GENOMIC DNA]</scope>
    <source>
        <strain evidence="2">floridensis</strain>
    </source>
</reference>
<evidence type="ECO:0000313" key="2">
    <source>
        <dbReference type="Proteomes" id="UP000011081"/>
    </source>
</evidence>
<sequence length="945" mass="107503">MSMNLHDYVTKILVYIFLFRSTANNSSDEYMILYDLGTTNMSRFITSLVNGTTKCSYYTVHTHSSGQQAERVVEATKDTSTHIAMPATPKAKKKRWSSYYEVIQAETDGNKTFKVVTVEFSKTLFTKMMSLKRNISTFFSQDEIHHIFKYIFVHVDDNTLLTYSVCMNLQDDPQIFYLLSDYGREYLSLRHSKQACALKRCHDYGGALIKFREAVNATIVLFLTEGTMQRIQVYGKKKSRSVTKKKIPLNEFKLGFLFECLEIGAIKSGDDFDALYGKFMYNGYNSKLTVIIHKFLPFANIFDFILGAKNWKFEPSLLTPHNLWTQQHVECVTFKVFILVPSDDAEALDSLHPLENIDYAFFAVDFINSEPQSIYNAKICFSEYLDAHLCSIPGNITSVLCKHMTLDYDFVFKKRFKNITFHNCTIGSGCTVTFEKGYEQLVMDNTKGRLDLSGTAGLGIVSLNKTNSVLAFQKGNAHHSSLFSLEHARIDGNVAIGEQIEELLFCNVNFSETVTLKITSHHRRIDIRRSSGCFSLMGEFKGVLNLQFRSIMEISVNEHGSKTLSLVCRNITSNIKLADAYDTVILNDTNISKGFCFTVNKKCKKLLVKCCSGDLDLSETDILKSIEITFTNEPFHRLNMNGPINTTRLSVFEVPSDKTELPCLFKQFKRIRYLKIGRLTTPAQRMSLELNILRRYLTAASIFRSRSTNYRNESLSTAACQYQFDAVNLRMTADHVLEGIFYENVMSGVEVLEYEHIMMSDNNCKYLREMGSLKVFKASIEYLTSESLMCLPPSIQSLNIYDSQTSEDNYQLCLLALKHYPHLKILTIGGEFFTNTSNFGLLPKTVEVLAISYVCQSASVPVASSKRTELRELYVHVTEKSIFNHDIGVLDANIAIFLQQIFVFIDQDNLKCLILSSVDDYCEVDPSTYAVLNRYDGRPGHGIDT</sequence>
<dbReference type="OMA" id="ITHKENE"/>
<dbReference type="EMBL" id="GL877423">
    <property type="protein sequence ID" value="ELA47170.1"/>
    <property type="molecule type" value="Genomic_DNA"/>
</dbReference>
<dbReference type="GeneID" id="19879238"/>
<proteinExistence type="predicted"/>
<dbReference type="AlphaFoldDB" id="L2GVN3"/>
<organism evidence="1 2">
    <name type="scientific">Vavraia culicis (isolate floridensis)</name>
    <name type="common">Microsporidian parasite</name>
    <dbReference type="NCBI Taxonomy" id="948595"/>
    <lineage>
        <taxon>Eukaryota</taxon>
        <taxon>Fungi</taxon>
        <taxon>Fungi incertae sedis</taxon>
        <taxon>Microsporidia</taxon>
        <taxon>Pleistophoridae</taxon>
        <taxon>Vavraia</taxon>
    </lineage>
</organism>
<dbReference type="VEuPathDB" id="MicrosporidiaDB:VCUG_01359"/>